<name>A0ABS6FI48_9FIRM</name>
<dbReference type="EMBL" id="JAHLQO010000004">
    <property type="protein sequence ID" value="MBU5669656.1"/>
    <property type="molecule type" value="Genomic_DNA"/>
</dbReference>
<accession>A0ABS6FI48</accession>
<evidence type="ECO:0008006" key="4">
    <source>
        <dbReference type="Google" id="ProtNLM"/>
    </source>
</evidence>
<evidence type="ECO:0000256" key="1">
    <source>
        <dbReference type="SAM" id="MobiDB-lite"/>
    </source>
</evidence>
<evidence type="ECO:0000313" key="2">
    <source>
        <dbReference type="EMBL" id="MBU5669656.1"/>
    </source>
</evidence>
<feature type="region of interest" description="Disordered" evidence="1">
    <location>
        <begin position="108"/>
        <end position="131"/>
    </location>
</feature>
<reference evidence="2 3" key="1">
    <citation type="submission" date="2021-06" db="EMBL/GenBank/DDBJ databases">
        <authorList>
            <person name="Sun Q."/>
            <person name="Li D."/>
        </authorList>
    </citation>
    <scope>NUCLEOTIDE SEQUENCE [LARGE SCALE GENOMIC DNA]</scope>
    <source>
        <strain evidence="2 3">MSJ-1</strain>
    </source>
</reference>
<dbReference type="Proteomes" id="UP000783742">
    <property type="component" value="Unassembled WGS sequence"/>
</dbReference>
<keyword evidence="3" id="KW-1185">Reference proteome</keyword>
<organism evidence="2 3">
    <name type="scientific">Peptoniphilus ovalis</name>
    <dbReference type="NCBI Taxonomy" id="2841503"/>
    <lineage>
        <taxon>Bacteria</taxon>
        <taxon>Bacillati</taxon>
        <taxon>Bacillota</taxon>
        <taxon>Tissierellia</taxon>
        <taxon>Tissierellales</taxon>
        <taxon>Peptoniphilaceae</taxon>
        <taxon>Peptoniphilus</taxon>
    </lineage>
</organism>
<dbReference type="RefSeq" id="WP_216549490.1">
    <property type="nucleotide sequence ID" value="NZ_JAHLQO010000004.1"/>
</dbReference>
<proteinExistence type="predicted"/>
<sequence>MISMSLNSLGLKFDILGLITDLEKALNYRVSTLVEEMVQSLNSVDYEYSGGTYKQEMIKCAEDEIKFILGSDHFYAWIVEFGRGSLLDESNPFLAEYKASDYWNDKRPDNRIRSRQRRSSPHIIPDWQGGHGTTEIVGSNYGGRVLEHQGNPMYDPIAPRKPIRNAIDDGRDKMISAVREVFRTFPYSDYIKGGG</sequence>
<evidence type="ECO:0000313" key="3">
    <source>
        <dbReference type="Proteomes" id="UP000783742"/>
    </source>
</evidence>
<comment type="caution">
    <text evidence="2">The sequence shown here is derived from an EMBL/GenBank/DDBJ whole genome shotgun (WGS) entry which is preliminary data.</text>
</comment>
<gene>
    <name evidence="2" type="ORF">KQI68_07355</name>
</gene>
<protein>
    <recommendedName>
        <fullName evidence="4">Phage protein, HK97 gp10 family</fullName>
    </recommendedName>
</protein>